<evidence type="ECO:0000256" key="7">
    <source>
        <dbReference type="SAM" id="SignalP"/>
    </source>
</evidence>
<proteinExistence type="predicted"/>
<dbReference type="GO" id="GO:0008528">
    <property type="term" value="F:G protein-coupled peptide receptor activity"/>
    <property type="evidence" value="ECO:0007669"/>
    <property type="project" value="TreeGrafter"/>
</dbReference>
<keyword evidence="7" id="KW-0732">Signal</keyword>
<evidence type="ECO:0000256" key="4">
    <source>
        <dbReference type="ARBA" id="ARBA00023136"/>
    </source>
</evidence>
<keyword evidence="2 6" id="KW-0812">Transmembrane</keyword>
<accession>A0A8S0Z4Q5</accession>
<evidence type="ECO:0000256" key="5">
    <source>
        <dbReference type="SAM" id="MobiDB-lite"/>
    </source>
</evidence>
<feature type="chain" id="PRO_5035734445" description="G-protein coupled receptors family 2 profile 2 domain-containing protein" evidence="7">
    <location>
        <begin position="17"/>
        <end position="502"/>
    </location>
</feature>
<feature type="region of interest" description="Disordered" evidence="5">
    <location>
        <begin position="470"/>
        <end position="491"/>
    </location>
</feature>
<gene>
    <name evidence="9" type="ORF">APLA_LOCUS2857</name>
</gene>
<dbReference type="CDD" id="cd15039">
    <property type="entry name" value="7tmB3_Methuselah-like"/>
    <property type="match status" value="1"/>
</dbReference>
<comment type="caution">
    <text evidence="9">The sequence shown here is derived from an EMBL/GenBank/DDBJ whole genome shotgun (WGS) entry which is preliminary data.</text>
</comment>
<dbReference type="Pfam" id="PF00002">
    <property type="entry name" value="7tm_2"/>
    <property type="match status" value="1"/>
</dbReference>
<feature type="signal peptide" evidence="7">
    <location>
        <begin position="1"/>
        <end position="16"/>
    </location>
</feature>
<dbReference type="PANTHER" id="PTHR47154">
    <property type="entry name" value="G-PROTEIN COUPLED RECEPTOR MTH-RELATED"/>
    <property type="match status" value="1"/>
</dbReference>
<feature type="compositionally biased region" description="Low complexity" evidence="5">
    <location>
        <begin position="470"/>
        <end position="489"/>
    </location>
</feature>
<feature type="transmembrane region" description="Helical" evidence="6">
    <location>
        <begin position="426"/>
        <end position="446"/>
    </location>
</feature>
<dbReference type="InterPro" id="IPR051384">
    <property type="entry name" value="Mth_GPCR"/>
</dbReference>
<feature type="domain" description="G-protein coupled receptors family 2 profile 2" evidence="8">
    <location>
        <begin position="184"/>
        <end position="448"/>
    </location>
</feature>
<comment type="subcellular location">
    <subcellularLocation>
        <location evidence="1">Membrane</location>
        <topology evidence="1">Multi-pass membrane protein</topology>
    </subcellularLocation>
</comment>
<feature type="transmembrane region" description="Helical" evidence="6">
    <location>
        <begin position="186"/>
        <end position="208"/>
    </location>
</feature>
<dbReference type="InterPro" id="IPR017981">
    <property type="entry name" value="GPCR_2-like_7TM"/>
</dbReference>
<dbReference type="GO" id="GO:0007166">
    <property type="term" value="P:cell surface receptor signaling pathway"/>
    <property type="evidence" value="ECO:0007669"/>
    <property type="project" value="InterPro"/>
</dbReference>
<dbReference type="PROSITE" id="PS50261">
    <property type="entry name" value="G_PROTEIN_RECEP_F2_4"/>
    <property type="match status" value="1"/>
</dbReference>
<reference evidence="9 10" key="1">
    <citation type="submission" date="2020-04" db="EMBL/GenBank/DDBJ databases">
        <authorList>
            <person name="Wallbank WR R."/>
            <person name="Pardo Diaz C."/>
            <person name="Kozak K."/>
            <person name="Martin S."/>
            <person name="Jiggins C."/>
            <person name="Moest M."/>
            <person name="Warren A I."/>
            <person name="Byers J.R.P. K."/>
            <person name="Montejo-Kovacevich G."/>
            <person name="Yen C E."/>
        </authorList>
    </citation>
    <scope>NUCLEOTIDE SEQUENCE [LARGE SCALE GENOMIC DNA]</scope>
</reference>
<protein>
    <recommendedName>
        <fullName evidence="8">G-protein coupled receptors family 2 profile 2 domain-containing protein</fullName>
    </recommendedName>
</protein>
<evidence type="ECO:0000259" key="8">
    <source>
        <dbReference type="PROSITE" id="PS50261"/>
    </source>
</evidence>
<dbReference type="EMBL" id="CADEBD010000276">
    <property type="protein sequence ID" value="CAB3227195.1"/>
    <property type="molecule type" value="Genomic_DNA"/>
</dbReference>
<feature type="transmembrane region" description="Helical" evidence="6">
    <location>
        <begin position="215"/>
        <end position="234"/>
    </location>
</feature>
<evidence type="ECO:0000313" key="10">
    <source>
        <dbReference type="Proteomes" id="UP000494256"/>
    </source>
</evidence>
<evidence type="ECO:0000256" key="2">
    <source>
        <dbReference type="ARBA" id="ARBA00022692"/>
    </source>
</evidence>
<organism evidence="9 10">
    <name type="scientific">Arctia plantaginis</name>
    <name type="common">Wood tiger moth</name>
    <name type="synonym">Phalaena plantaginis</name>
    <dbReference type="NCBI Taxonomy" id="874455"/>
    <lineage>
        <taxon>Eukaryota</taxon>
        <taxon>Metazoa</taxon>
        <taxon>Ecdysozoa</taxon>
        <taxon>Arthropoda</taxon>
        <taxon>Hexapoda</taxon>
        <taxon>Insecta</taxon>
        <taxon>Pterygota</taxon>
        <taxon>Neoptera</taxon>
        <taxon>Endopterygota</taxon>
        <taxon>Lepidoptera</taxon>
        <taxon>Glossata</taxon>
        <taxon>Ditrysia</taxon>
        <taxon>Noctuoidea</taxon>
        <taxon>Erebidae</taxon>
        <taxon>Arctiinae</taxon>
        <taxon>Arctia</taxon>
    </lineage>
</organism>
<feature type="transmembrane region" description="Helical" evidence="6">
    <location>
        <begin position="399"/>
        <end position="420"/>
    </location>
</feature>
<sequence length="502" mass="57506">MERAVILFGTVLLTCSIPIGGTLNNDTDIEATDYPGEGMEDDNVPFVPCSGPNCIYKCCSHGECIRLRQCVPCDAGSNFSTFIVYDENIVDIGKRVPDMFHIVPEIYKSKEEFQDSAVNVYQIEFNPYIIKTGELILEAPNSYHRWITVQRDYFCVDYFITKKGKLINTPKIWAIVEGEEYPESDISLTAATLVSCFFLLLVLVVYFLLPELQNLCGMILMAYVGSLFMAFLLLATIQLDRYEDNACIGLTMGIYYFFLASFCWMSVMSYDIWWTFRGYAKARPIHRRGESFKFLMYCLYAWGVPLLMTIFIFVVNTIDMSHMPWFITPNVPGMGCFLEGGNKMLYLYIPMLILIVCNWMFYLMTAFNVWRLSRGTAVLDSAAAGTPAAHRSQRNRLMVYLKLSVVMGVNWVFEIISFKFPGFKGWYISDVYNILIGFLIFLIFVCKKDIYRKLYKRYALHPRRFYPGSVAGSRSYSSTSSDSNPETTTLQICANPKGFNGY</sequence>
<evidence type="ECO:0000256" key="3">
    <source>
        <dbReference type="ARBA" id="ARBA00022989"/>
    </source>
</evidence>
<name>A0A8S0Z4Q5_ARCPL</name>
<keyword evidence="4 6" id="KW-0472">Membrane</keyword>
<dbReference type="OrthoDB" id="62495at2759"/>
<dbReference type="AlphaFoldDB" id="A0A8S0Z4Q5"/>
<feature type="transmembrane region" description="Helical" evidence="6">
    <location>
        <begin position="345"/>
        <end position="364"/>
    </location>
</feature>
<dbReference type="PANTHER" id="PTHR47154:SF2">
    <property type="entry name" value="G-PROTEIN COUPLED RECEPTOR MTH-RELATED"/>
    <property type="match status" value="1"/>
</dbReference>
<keyword evidence="3 6" id="KW-1133">Transmembrane helix</keyword>
<evidence type="ECO:0000256" key="6">
    <source>
        <dbReference type="SAM" id="Phobius"/>
    </source>
</evidence>
<feature type="transmembrane region" description="Helical" evidence="6">
    <location>
        <begin position="254"/>
        <end position="273"/>
    </location>
</feature>
<feature type="transmembrane region" description="Helical" evidence="6">
    <location>
        <begin position="294"/>
        <end position="315"/>
    </location>
</feature>
<dbReference type="Gene3D" id="1.20.1070.10">
    <property type="entry name" value="Rhodopsin 7-helix transmembrane proteins"/>
    <property type="match status" value="1"/>
</dbReference>
<dbReference type="InterPro" id="IPR000832">
    <property type="entry name" value="GPCR_2_secretin-like"/>
</dbReference>
<evidence type="ECO:0000313" key="9">
    <source>
        <dbReference type="EMBL" id="CAB3227195.1"/>
    </source>
</evidence>
<evidence type="ECO:0000256" key="1">
    <source>
        <dbReference type="ARBA" id="ARBA00004141"/>
    </source>
</evidence>
<dbReference type="GO" id="GO:0005886">
    <property type="term" value="C:plasma membrane"/>
    <property type="evidence" value="ECO:0007669"/>
    <property type="project" value="TreeGrafter"/>
</dbReference>
<dbReference type="Proteomes" id="UP000494256">
    <property type="component" value="Unassembled WGS sequence"/>
</dbReference>